<protein>
    <recommendedName>
        <fullName evidence="3">FAS1 domain-containing protein</fullName>
    </recommendedName>
</protein>
<dbReference type="Proteomes" id="UP000736335">
    <property type="component" value="Unassembled WGS sequence"/>
</dbReference>
<gene>
    <name evidence="4" type="ORF">BJ322DRAFT_683201</name>
</gene>
<evidence type="ECO:0000256" key="2">
    <source>
        <dbReference type="SAM" id="SignalP"/>
    </source>
</evidence>
<dbReference type="InterPro" id="IPR000782">
    <property type="entry name" value="FAS1_domain"/>
</dbReference>
<dbReference type="InterPro" id="IPR036378">
    <property type="entry name" value="FAS1_dom_sf"/>
</dbReference>
<evidence type="ECO:0000256" key="1">
    <source>
        <dbReference type="ARBA" id="ARBA00022729"/>
    </source>
</evidence>
<dbReference type="InterPro" id="IPR040200">
    <property type="entry name" value="Mug57-like"/>
</dbReference>
<feature type="chain" id="PRO_5040359898" description="FAS1 domain-containing protein" evidence="2">
    <location>
        <begin position="23"/>
        <end position="197"/>
    </location>
</feature>
<evidence type="ECO:0000313" key="4">
    <source>
        <dbReference type="EMBL" id="KAF9786891.1"/>
    </source>
</evidence>
<sequence>MVFYMLRSQLAAFLLFPLLALALVNEQTVMGEAQTDLSSHSTQTLADFLTIEPSASIFYDYARGIGLGNRLGDDSSVITLLVPMNKAIMKLAKKPHQDKVRMDEGVVLTEEEMYNRSQKNVERWIAAHMVPVHPIDFDSQSYPTLLDGTSVSFEIVKGDPNTPEWSNVLVNKDIRIVGCKEASNGIYYLIDGVLETP</sequence>
<dbReference type="PROSITE" id="PS50213">
    <property type="entry name" value="FAS1"/>
    <property type="match status" value="1"/>
</dbReference>
<dbReference type="Pfam" id="PF02469">
    <property type="entry name" value="Fasciclin"/>
    <property type="match status" value="1"/>
</dbReference>
<dbReference type="EMBL" id="WIUZ02000005">
    <property type="protein sequence ID" value="KAF9786891.1"/>
    <property type="molecule type" value="Genomic_DNA"/>
</dbReference>
<reference evidence="4" key="1">
    <citation type="journal article" date="2020" name="Nat. Commun.">
        <title>Large-scale genome sequencing of mycorrhizal fungi provides insights into the early evolution of symbiotic traits.</title>
        <authorList>
            <person name="Miyauchi S."/>
            <person name="Kiss E."/>
            <person name="Kuo A."/>
            <person name="Drula E."/>
            <person name="Kohler A."/>
            <person name="Sanchez-Garcia M."/>
            <person name="Morin E."/>
            <person name="Andreopoulos B."/>
            <person name="Barry K.W."/>
            <person name="Bonito G."/>
            <person name="Buee M."/>
            <person name="Carver A."/>
            <person name="Chen C."/>
            <person name="Cichocki N."/>
            <person name="Clum A."/>
            <person name="Culley D."/>
            <person name="Crous P.W."/>
            <person name="Fauchery L."/>
            <person name="Girlanda M."/>
            <person name="Hayes R.D."/>
            <person name="Keri Z."/>
            <person name="LaButti K."/>
            <person name="Lipzen A."/>
            <person name="Lombard V."/>
            <person name="Magnuson J."/>
            <person name="Maillard F."/>
            <person name="Murat C."/>
            <person name="Nolan M."/>
            <person name="Ohm R.A."/>
            <person name="Pangilinan J."/>
            <person name="Pereira M.F."/>
            <person name="Perotto S."/>
            <person name="Peter M."/>
            <person name="Pfister S."/>
            <person name="Riley R."/>
            <person name="Sitrit Y."/>
            <person name="Stielow J.B."/>
            <person name="Szollosi G."/>
            <person name="Zifcakova L."/>
            <person name="Stursova M."/>
            <person name="Spatafora J.W."/>
            <person name="Tedersoo L."/>
            <person name="Vaario L.M."/>
            <person name="Yamada A."/>
            <person name="Yan M."/>
            <person name="Wang P."/>
            <person name="Xu J."/>
            <person name="Bruns T."/>
            <person name="Baldrian P."/>
            <person name="Vilgalys R."/>
            <person name="Dunand C."/>
            <person name="Henrissat B."/>
            <person name="Grigoriev I.V."/>
            <person name="Hibbett D."/>
            <person name="Nagy L.G."/>
            <person name="Martin F.M."/>
        </authorList>
    </citation>
    <scope>NUCLEOTIDE SEQUENCE</scope>
    <source>
        <strain evidence="4">UH-Tt-Lm1</strain>
    </source>
</reference>
<feature type="signal peptide" evidence="2">
    <location>
        <begin position="1"/>
        <end position="22"/>
    </location>
</feature>
<name>A0A9P6HHJ1_9AGAM</name>
<evidence type="ECO:0000313" key="5">
    <source>
        <dbReference type="Proteomes" id="UP000736335"/>
    </source>
</evidence>
<evidence type="ECO:0000259" key="3">
    <source>
        <dbReference type="PROSITE" id="PS50213"/>
    </source>
</evidence>
<proteinExistence type="predicted"/>
<keyword evidence="5" id="KW-1185">Reference proteome</keyword>
<comment type="caution">
    <text evidence="4">The sequence shown here is derived from an EMBL/GenBank/DDBJ whole genome shotgun (WGS) entry which is preliminary data.</text>
</comment>
<dbReference type="AlphaFoldDB" id="A0A9P6HHJ1"/>
<dbReference type="SUPFAM" id="SSF82153">
    <property type="entry name" value="FAS1 domain"/>
    <property type="match status" value="1"/>
</dbReference>
<dbReference type="OrthoDB" id="5551751at2759"/>
<dbReference type="PANTHER" id="PTHR28156:SF1">
    <property type="entry name" value="FAS1 DOMAIN-CONTAINING PROTEIN YDR262W"/>
    <property type="match status" value="1"/>
</dbReference>
<reference evidence="4" key="2">
    <citation type="submission" date="2020-11" db="EMBL/GenBank/DDBJ databases">
        <authorList>
            <consortium name="DOE Joint Genome Institute"/>
            <person name="Kuo A."/>
            <person name="Miyauchi S."/>
            <person name="Kiss E."/>
            <person name="Drula E."/>
            <person name="Kohler A."/>
            <person name="Sanchez-Garcia M."/>
            <person name="Andreopoulos B."/>
            <person name="Barry K.W."/>
            <person name="Bonito G."/>
            <person name="Buee M."/>
            <person name="Carver A."/>
            <person name="Chen C."/>
            <person name="Cichocki N."/>
            <person name="Clum A."/>
            <person name="Culley D."/>
            <person name="Crous P.W."/>
            <person name="Fauchery L."/>
            <person name="Girlanda M."/>
            <person name="Hayes R."/>
            <person name="Keri Z."/>
            <person name="Labutti K."/>
            <person name="Lipzen A."/>
            <person name="Lombard V."/>
            <person name="Magnuson J."/>
            <person name="Maillard F."/>
            <person name="Morin E."/>
            <person name="Murat C."/>
            <person name="Nolan M."/>
            <person name="Ohm R."/>
            <person name="Pangilinan J."/>
            <person name="Pereira M."/>
            <person name="Perotto S."/>
            <person name="Peter M."/>
            <person name="Riley R."/>
            <person name="Sitrit Y."/>
            <person name="Stielow B."/>
            <person name="Szollosi G."/>
            <person name="Zifcakova L."/>
            <person name="Stursova M."/>
            <person name="Spatafora J.W."/>
            <person name="Tedersoo L."/>
            <person name="Vaario L.-M."/>
            <person name="Yamada A."/>
            <person name="Yan M."/>
            <person name="Wang P."/>
            <person name="Xu J."/>
            <person name="Bruns T."/>
            <person name="Baldrian P."/>
            <person name="Vilgalys R."/>
            <person name="Henrissat B."/>
            <person name="Grigoriev I.V."/>
            <person name="Hibbett D."/>
            <person name="Nagy L.G."/>
            <person name="Martin F.M."/>
        </authorList>
    </citation>
    <scope>NUCLEOTIDE SEQUENCE</scope>
    <source>
        <strain evidence="4">UH-Tt-Lm1</strain>
    </source>
</reference>
<keyword evidence="1 2" id="KW-0732">Signal</keyword>
<dbReference type="PANTHER" id="PTHR28156">
    <property type="entry name" value="FAS1 DOMAIN-CONTAINING PROTEIN YDR262W"/>
    <property type="match status" value="1"/>
</dbReference>
<accession>A0A9P6HHJ1</accession>
<organism evidence="4 5">
    <name type="scientific">Thelephora terrestris</name>
    <dbReference type="NCBI Taxonomy" id="56493"/>
    <lineage>
        <taxon>Eukaryota</taxon>
        <taxon>Fungi</taxon>
        <taxon>Dikarya</taxon>
        <taxon>Basidiomycota</taxon>
        <taxon>Agaricomycotina</taxon>
        <taxon>Agaricomycetes</taxon>
        <taxon>Thelephorales</taxon>
        <taxon>Thelephoraceae</taxon>
        <taxon>Thelephora</taxon>
    </lineage>
</organism>
<dbReference type="Gene3D" id="2.30.180.10">
    <property type="entry name" value="FAS1 domain"/>
    <property type="match status" value="1"/>
</dbReference>
<feature type="domain" description="FAS1" evidence="3">
    <location>
        <begin position="42"/>
        <end position="194"/>
    </location>
</feature>